<dbReference type="AlphaFoldDB" id="A0A0H2VDU3"/>
<dbReference type="EMBL" id="AE014075">
    <property type="protein sequence ID" value="AAN82366.1"/>
    <property type="molecule type" value="Genomic_DNA"/>
</dbReference>
<proteinExistence type="predicted"/>
<accession>A0A0H2VDU3</accession>
<name>A0A0H2VDU3_ECOL6</name>
<gene>
    <name evidence="1" type="ordered locus">c3925</name>
</gene>
<dbReference type="KEGG" id="ecc:c3925"/>
<organism evidence="1 2">
    <name type="scientific">Escherichia coli O6:H1 (strain CFT073 / ATCC 700928 / UPEC)</name>
    <dbReference type="NCBI Taxonomy" id="199310"/>
    <lineage>
        <taxon>Bacteria</taxon>
        <taxon>Pseudomonadati</taxon>
        <taxon>Pseudomonadota</taxon>
        <taxon>Gammaproteobacteria</taxon>
        <taxon>Enterobacterales</taxon>
        <taxon>Enterobacteriaceae</taxon>
        <taxon>Escherichia</taxon>
    </lineage>
</organism>
<evidence type="ECO:0000313" key="2">
    <source>
        <dbReference type="Proteomes" id="UP000001410"/>
    </source>
</evidence>
<dbReference type="Proteomes" id="UP000001410">
    <property type="component" value="Chromosome"/>
</dbReference>
<dbReference type="HOGENOM" id="CLU_557517_0_0_6"/>
<dbReference type="eggNOG" id="ENOG502Z89N">
    <property type="taxonomic scope" value="Bacteria"/>
</dbReference>
<evidence type="ECO:0000313" key="1">
    <source>
        <dbReference type="EMBL" id="AAN82366.1"/>
    </source>
</evidence>
<protein>
    <submittedName>
        <fullName evidence="1">Uncharacterized protein</fullName>
    </submittedName>
</protein>
<sequence>MVNQSLFLLCRHRVVSRLPDTCISKLLYQAFHGGLSLCGQRFNRYICHAVPSCYSLLRFVTEPANITGSHNQCSGFFVGQPFDISQIINALFGEIFQRTNATGGQFECQITIYPFKVQQIISRFVITEAFFLGLCNGGQCIFSTLAQCFNGRLIKAFDFQQLFHRHIGQFFQRREAFFYQNSREVFIDVEIFGEGVDRCVRFRLMLSLQVVNGHHVEFPTAQLRSQTHVLTVTANRLRQVTGFNGDIHGVFIFIHHDRSNVCWCHCVNHKLRRVIIPQDNIDTLAAQFSRNRLNTRATHTYASTYRIDTFIVGFHRNFRTRSRVASRCFNFNHFFADFRHFNTEQFDQHFRLGAGDEQLRATRFRANGIEHATNAVTRAEVFTRQHIFAQDHGFSVVAQIQRDVVAVYFFHHAGDDFTFVFTELINHHRTFGFTHFLHDNLFCRLGSDTVKGNRLNLIFNVIAQVQAFIFITCGFKGDFLGRLGDFINN</sequence>
<reference evidence="1 2" key="1">
    <citation type="journal article" date="2002" name="Proc. Natl. Acad. Sci. U.S.A.">
        <title>Extensive mosaic structure revealed by the complete genome sequence of uropathogenic Escherichia coli.</title>
        <authorList>
            <person name="Welch R.A."/>
            <person name="Burland V."/>
            <person name="Plunkett G.III."/>
            <person name="Redford P."/>
            <person name="Roesch P."/>
            <person name="Rasko D."/>
            <person name="Buckles E.L."/>
            <person name="Liou S.R."/>
            <person name="Boutin A."/>
            <person name="Hackett J."/>
            <person name="Stroud D."/>
            <person name="Mayhew G.F."/>
            <person name="Rose D.J."/>
            <person name="Zhou S."/>
            <person name="Schwartz D.C."/>
            <person name="Perna N.T."/>
            <person name="Mobley H.L."/>
            <person name="Donnenberg M.S."/>
            <person name="Blattner F.R."/>
        </authorList>
    </citation>
    <scope>NUCLEOTIDE SEQUENCE [LARGE SCALE GENOMIC DNA]</scope>
    <source>
        <strain evidence="2">CFT073 / ATCC 700928 / UPEC</strain>
    </source>
</reference>
<keyword evidence="2" id="KW-1185">Reference proteome</keyword>